<evidence type="ECO:0000256" key="3">
    <source>
        <dbReference type="SAM" id="MobiDB-lite"/>
    </source>
</evidence>
<name>A0AA38Y3Z5_9EURO</name>
<evidence type="ECO:0000313" key="6">
    <source>
        <dbReference type="Proteomes" id="UP001172681"/>
    </source>
</evidence>
<keyword evidence="1" id="KW-0808">Transferase</keyword>
<dbReference type="InterPro" id="IPR051283">
    <property type="entry name" value="Sec_Metabolite_Acyltrans"/>
</dbReference>
<evidence type="ECO:0000256" key="2">
    <source>
        <dbReference type="ARBA" id="ARBA00023315"/>
    </source>
</evidence>
<dbReference type="EMBL" id="JAPDRN010000046">
    <property type="protein sequence ID" value="KAJ9633459.1"/>
    <property type="molecule type" value="Genomic_DNA"/>
</dbReference>
<keyword evidence="2" id="KW-0012">Acyltransferase</keyword>
<dbReference type="GO" id="GO:0016746">
    <property type="term" value="F:acyltransferase activity"/>
    <property type="evidence" value="ECO:0007669"/>
    <property type="project" value="UniProtKB-KW"/>
</dbReference>
<dbReference type="InterPro" id="IPR054710">
    <property type="entry name" value="Tri101-like_N"/>
</dbReference>
<dbReference type="AlphaFoldDB" id="A0AA38Y3Z5"/>
<keyword evidence="6" id="KW-1185">Reference proteome</keyword>
<dbReference type="Pfam" id="PF22664">
    <property type="entry name" value="TRI-like_N"/>
    <property type="match status" value="1"/>
</dbReference>
<evidence type="ECO:0000259" key="4">
    <source>
        <dbReference type="Pfam" id="PF22664"/>
    </source>
</evidence>
<accession>A0AA38Y3Z5</accession>
<evidence type="ECO:0000313" key="5">
    <source>
        <dbReference type="EMBL" id="KAJ9633459.1"/>
    </source>
</evidence>
<gene>
    <name evidence="5" type="ORF">H2204_007009</name>
</gene>
<proteinExistence type="predicted"/>
<feature type="domain" description="Trichothecene 3-O-acetyltransferase-like N-terminal" evidence="4">
    <location>
        <begin position="26"/>
        <end position="184"/>
    </location>
</feature>
<evidence type="ECO:0000256" key="1">
    <source>
        <dbReference type="ARBA" id="ARBA00022679"/>
    </source>
</evidence>
<dbReference type="PANTHER" id="PTHR31896">
    <property type="entry name" value="FAMILY REGULATORY PROTEIN, PUTATIVE (AFU_ORTHOLOGUE AFUA_3G14730)-RELATED"/>
    <property type="match status" value="1"/>
</dbReference>
<reference evidence="5" key="1">
    <citation type="submission" date="2022-10" db="EMBL/GenBank/DDBJ databases">
        <title>Culturing micro-colonial fungi from biological soil crusts in the Mojave desert and describing Neophaeococcomyces mojavensis, and introducing the new genera and species Taxawa tesnikishii.</title>
        <authorList>
            <person name="Kurbessoian T."/>
            <person name="Stajich J.E."/>
        </authorList>
    </citation>
    <scope>NUCLEOTIDE SEQUENCE</scope>
    <source>
        <strain evidence="5">TK_35</strain>
    </source>
</reference>
<comment type="caution">
    <text evidence="5">The sequence shown here is derived from an EMBL/GenBank/DDBJ whole genome shotgun (WGS) entry which is preliminary data.</text>
</comment>
<dbReference type="PANTHER" id="PTHR31896:SF64">
    <property type="entry name" value="TRICHOTHECENE 3-O-ACETYLTRANSFERASE"/>
    <property type="match status" value="1"/>
</dbReference>
<protein>
    <recommendedName>
        <fullName evidence="4">Trichothecene 3-O-acetyltransferase-like N-terminal domain-containing protein</fullName>
    </recommendedName>
</protein>
<dbReference type="InterPro" id="IPR023213">
    <property type="entry name" value="CAT-like_dom_sf"/>
</dbReference>
<dbReference type="Proteomes" id="UP001172681">
    <property type="component" value="Unassembled WGS sequence"/>
</dbReference>
<feature type="compositionally biased region" description="Low complexity" evidence="3">
    <location>
        <begin position="317"/>
        <end position="328"/>
    </location>
</feature>
<sequence>MAPNGTPRDFTHLRDVMGSLPMLKRYIVLCLCFHLSDEYATNEIEGALRDGLERLAEAFPFLAGQVVMQGRRHGCSGRPKIVPLEERILLHINDLRQSGNLSFPTLSEMSAARYPFRFLDPAIILPPIASSWAEDPGDFSQIAPVLILQANFVRGGLLLTFSCNHMTADMTGLGTIISLFAKACRLERFTEEEIEQGNQPRGNVVPLLGDEYEPGNDLEDVMVKPWRMEGKNNPVPCSQTVTVTTMPPTPVHPEAAASWAYFNLTSSNLSLLKVAASRQTLVPYITTDDAVGALCWRAISRVRGGSNRRPGNTQNAKSSSSKTTTTTTTFARPLSARKYLGLSYLYLGHMVDVAYESGSVDVYEQPLGDVAARLRMLLQRDDKIKHHVRAFATMLDRLDDKSQLVNGANLDLDRDVIFSSHANVACCQKSFGPVLGTPEAARRPRMGAAPSLLYLMPRDKEGNMVVAMCLREDDLMALRDDEEFLKFAEYIG</sequence>
<feature type="region of interest" description="Disordered" evidence="3">
    <location>
        <begin position="305"/>
        <end position="328"/>
    </location>
</feature>
<dbReference type="Gene3D" id="3.30.559.10">
    <property type="entry name" value="Chloramphenicol acetyltransferase-like domain"/>
    <property type="match status" value="2"/>
</dbReference>
<organism evidence="5 6">
    <name type="scientific">Knufia peltigerae</name>
    <dbReference type="NCBI Taxonomy" id="1002370"/>
    <lineage>
        <taxon>Eukaryota</taxon>
        <taxon>Fungi</taxon>
        <taxon>Dikarya</taxon>
        <taxon>Ascomycota</taxon>
        <taxon>Pezizomycotina</taxon>
        <taxon>Eurotiomycetes</taxon>
        <taxon>Chaetothyriomycetidae</taxon>
        <taxon>Chaetothyriales</taxon>
        <taxon>Trichomeriaceae</taxon>
        <taxon>Knufia</taxon>
    </lineage>
</organism>